<proteinExistence type="predicted"/>
<accession>A0ABD2VVR5</accession>
<keyword evidence="2" id="KW-1185">Reference proteome</keyword>
<name>A0ABD2VVR5_9HYME</name>
<organism evidence="1 2">
    <name type="scientific">Trichogramma kaykai</name>
    <dbReference type="NCBI Taxonomy" id="54128"/>
    <lineage>
        <taxon>Eukaryota</taxon>
        <taxon>Metazoa</taxon>
        <taxon>Ecdysozoa</taxon>
        <taxon>Arthropoda</taxon>
        <taxon>Hexapoda</taxon>
        <taxon>Insecta</taxon>
        <taxon>Pterygota</taxon>
        <taxon>Neoptera</taxon>
        <taxon>Endopterygota</taxon>
        <taxon>Hymenoptera</taxon>
        <taxon>Apocrita</taxon>
        <taxon>Proctotrupomorpha</taxon>
        <taxon>Chalcidoidea</taxon>
        <taxon>Trichogrammatidae</taxon>
        <taxon>Trichogramma</taxon>
    </lineage>
</organism>
<sequence>MHDDFYTCKYRVHECIHTYAHKHTRMRFLPPERSCAEAALILYLLNAKRKTNWPKLKLPRSLCATSAVLPSRDYCSRAARGRAALSLSLSRRIVKETTNCHNNRCSRERTINHNTERYIFFDAVTIIIIARARRGYSYVRRVWSSCSNSCIHIGTQNSRRFRNALQSRGSLVNVCVYGVRISIIRYLRGQKEVDRTSKSAQIYDCRSVQRSNICTGVAASCSYNTTT</sequence>
<dbReference type="AlphaFoldDB" id="A0ABD2VVR5"/>
<reference evidence="1 2" key="1">
    <citation type="journal article" date="2024" name="bioRxiv">
        <title>A reference genome for Trichogramma kaykai: A tiny desert-dwelling parasitoid wasp with competing sex-ratio distorters.</title>
        <authorList>
            <person name="Culotta J."/>
            <person name="Lindsey A.R."/>
        </authorList>
    </citation>
    <scope>NUCLEOTIDE SEQUENCE [LARGE SCALE GENOMIC DNA]</scope>
    <source>
        <strain evidence="1 2">KSX58</strain>
    </source>
</reference>
<comment type="caution">
    <text evidence="1">The sequence shown here is derived from an EMBL/GenBank/DDBJ whole genome shotgun (WGS) entry which is preliminary data.</text>
</comment>
<evidence type="ECO:0000313" key="1">
    <source>
        <dbReference type="EMBL" id="KAL3384779.1"/>
    </source>
</evidence>
<dbReference type="EMBL" id="JBJJXI010000169">
    <property type="protein sequence ID" value="KAL3384779.1"/>
    <property type="molecule type" value="Genomic_DNA"/>
</dbReference>
<dbReference type="Proteomes" id="UP001627154">
    <property type="component" value="Unassembled WGS sequence"/>
</dbReference>
<gene>
    <name evidence="1" type="ORF">TKK_019589</name>
</gene>
<evidence type="ECO:0000313" key="2">
    <source>
        <dbReference type="Proteomes" id="UP001627154"/>
    </source>
</evidence>
<protein>
    <submittedName>
        <fullName evidence="1">Uncharacterized protein</fullName>
    </submittedName>
</protein>